<dbReference type="PANTHER" id="PTHR33538">
    <property type="entry name" value="PROTEIN GAMETE EXPRESSED 1"/>
    <property type="match status" value="1"/>
</dbReference>
<dbReference type="EMBL" id="JARBHB010000002">
    <property type="protein sequence ID" value="KAJ8893543.1"/>
    <property type="molecule type" value="Genomic_DNA"/>
</dbReference>
<keyword evidence="1" id="KW-0472">Membrane</keyword>
<gene>
    <name evidence="2" type="ORF">PR048_006141</name>
</gene>
<feature type="transmembrane region" description="Helical" evidence="1">
    <location>
        <begin position="251"/>
        <end position="272"/>
    </location>
</feature>
<keyword evidence="1" id="KW-1133">Transmembrane helix</keyword>
<dbReference type="PANTHER" id="PTHR33538:SF2">
    <property type="entry name" value="PROTEIN GAMETE EXPRESSED 1"/>
    <property type="match status" value="1"/>
</dbReference>
<feature type="transmembrane region" description="Helical" evidence="1">
    <location>
        <begin position="313"/>
        <end position="333"/>
    </location>
</feature>
<evidence type="ECO:0000313" key="2">
    <source>
        <dbReference type="EMBL" id="KAJ8893543.1"/>
    </source>
</evidence>
<sequence length="398" mass="46116">MIPVCGFDKFCDVRILTLIIAISWCYDGNAYAHGNKDFNVTGKLAHLFELGRKAYENIQKEGETSPCWTESMTYMVDGCKNLTEYVQMNIALKYSDCFVTSCGLQSHGCSLLIGENRKRCIKSMSSKGYNAYAGFFVSLQNICLFLESERWHNRTQVNVNNLVAISSLLMHNLEESSKFKSSLIHSQRQTIYLQSKFRRNLSTLKQIFTKYEMAWNSTVKKYVSVSQKQEKLVLTIYDVFSVLNEWTLDRYYWLGTVTFYIASVAIMCAFTVQPKARHVRFPLVLVLTCNVVVEKLLYLSMFQRKIITEAVDLYHWVWMTRKIAILLCVFLFFTSGRNFSEQNLFTHKWITRINNHLHALLVSVKKCNTNSAHTTVRVLNSRGIQEKLRQSSKTLPDR</sequence>
<feature type="transmembrane region" description="Helical" evidence="1">
    <location>
        <begin position="279"/>
        <end position="301"/>
    </location>
</feature>
<keyword evidence="1" id="KW-0812">Transmembrane</keyword>
<keyword evidence="3" id="KW-1185">Reference proteome</keyword>
<evidence type="ECO:0000313" key="3">
    <source>
        <dbReference type="Proteomes" id="UP001159363"/>
    </source>
</evidence>
<evidence type="ECO:0000256" key="1">
    <source>
        <dbReference type="SAM" id="Phobius"/>
    </source>
</evidence>
<comment type="caution">
    <text evidence="2">The sequence shown here is derived from an EMBL/GenBank/DDBJ whole genome shotgun (WGS) entry which is preliminary data.</text>
</comment>
<dbReference type="InterPro" id="IPR040346">
    <property type="entry name" value="GEX1/Brambleberry"/>
</dbReference>
<proteinExistence type="predicted"/>
<accession>A0ABQ9ICC0</accession>
<protein>
    <submittedName>
        <fullName evidence="2">Uncharacterized protein</fullName>
    </submittedName>
</protein>
<name>A0ABQ9ICC0_9NEOP</name>
<reference evidence="2 3" key="1">
    <citation type="submission" date="2023-02" db="EMBL/GenBank/DDBJ databases">
        <title>LHISI_Scaffold_Assembly.</title>
        <authorList>
            <person name="Stuart O.P."/>
            <person name="Cleave R."/>
            <person name="Magrath M.J.L."/>
            <person name="Mikheyev A.S."/>
        </authorList>
    </citation>
    <scope>NUCLEOTIDE SEQUENCE [LARGE SCALE GENOMIC DNA]</scope>
    <source>
        <strain evidence="2">Daus_M_001</strain>
        <tissue evidence="2">Leg muscle</tissue>
    </source>
</reference>
<dbReference type="Proteomes" id="UP001159363">
    <property type="component" value="Chromosome 2"/>
</dbReference>
<organism evidence="2 3">
    <name type="scientific">Dryococelus australis</name>
    <dbReference type="NCBI Taxonomy" id="614101"/>
    <lineage>
        <taxon>Eukaryota</taxon>
        <taxon>Metazoa</taxon>
        <taxon>Ecdysozoa</taxon>
        <taxon>Arthropoda</taxon>
        <taxon>Hexapoda</taxon>
        <taxon>Insecta</taxon>
        <taxon>Pterygota</taxon>
        <taxon>Neoptera</taxon>
        <taxon>Polyneoptera</taxon>
        <taxon>Phasmatodea</taxon>
        <taxon>Verophasmatodea</taxon>
        <taxon>Anareolatae</taxon>
        <taxon>Phasmatidae</taxon>
        <taxon>Eurycanthinae</taxon>
        <taxon>Dryococelus</taxon>
    </lineage>
</organism>